<dbReference type="AlphaFoldDB" id="A0A8H8RAT7"/>
<reference evidence="1 2" key="1">
    <citation type="submission" date="2018-05" db="EMBL/GenBank/DDBJ databases">
        <title>Genome sequencing and assembly of the regulated plant pathogen Lachnellula willkommii and related sister species for the development of diagnostic species identification markers.</title>
        <authorList>
            <person name="Giroux E."/>
            <person name="Bilodeau G."/>
        </authorList>
    </citation>
    <scope>NUCLEOTIDE SEQUENCE [LARGE SCALE GENOMIC DNA]</scope>
    <source>
        <strain evidence="1 2">CBS 197.66</strain>
    </source>
</reference>
<protein>
    <recommendedName>
        <fullName evidence="3">Phytanoyl-CoA dioxygenase</fullName>
    </recommendedName>
</protein>
<dbReference type="Proteomes" id="UP000462212">
    <property type="component" value="Unassembled WGS sequence"/>
</dbReference>
<accession>A0A8H8RAT7</accession>
<evidence type="ECO:0008006" key="3">
    <source>
        <dbReference type="Google" id="ProtNLM"/>
    </source>
</evidence>
<dbReference type="Gene3D" id="2.60.120.620">
    <property type="entry name" value="q2cbj1_9rhob like domain"/>
    <property type="match status" value="1"/>
</dbReference>
<organism evidence="1 2">
    <name type="scientific">Lachnellula subtilissima</name>
    <dbReference type="NCBI Taxonomy" id="602034"/>
    <lineage>
        <taxon>Eukaryota</taxon>
        <taxon>Fungi</taxon>
        <taxon>Dikarya</taxon>
        <taxon>Ascomycota</taxon>
        <taxon>Pezizomycotina</taxon>
        <taxon>Leotiomycetes</taxon>
        <taxon>Helotiales</taxon>
        <taxon>Lachnaceae</taxon>
        <taxon>Lachnellula</taxon>
    </lineage>
</organism>
<keyword evidence="2" id="KW-1185">Reference proteome</keyword>
<comment type="caution">
    <text evidence="1">The sequence shown here is derived from an EMBL/GenBank/DDBJ whole genome shotgun (WGS) entry which is preliminary data.</text>
</comment>
<sequence length="329" mass="37203">MSQTTLLTDSAVIDSPAIKTPDWREELQRDGYYVVKGAIPPERATQYRQQTLDWLSSFGTALNINDPSTWITSNLPVQSKFNLFKHYAVSHERFMWEVRMEPGVVGAFAHLWGTEELLSSFDALNITLPNRIDKPRNESWEHIDQSPLRDGRCCVQGFVNLSRAGPEDGGLVVYPGSHNLVEEFFATQTEKRSWSESDFFPFSSQQLEWFKTRGCQPLKVCAEPGDLVLWDSRTIHYGGEPGPASQEIRSVIYVAYAPASWAVPAALKIKTGIFERWGATSHWPHTNIRAIDPKAMLPNGERDPRDREEPLVKPILTDKLLKLAGVVSY</sequence>
<gene>
    <name evidence="1" type="ORF">LSUB1_G008890</name>
</gene>
<dbReference type="PANTHER" id="PTHR31630">
    <property type="entry name" value="PHYTANOYL-COA DIOXYGENASE-RELATED-RELATED"/>
    <property type="match status" value="1"/>
</dbReference>
<dbReference type="PANTHER" id="PTHR31630:SF6">
    <property type="entry name" value="PHYTANOYL-COA DIOXYGENASE-RELATED"/>
    <property type="match status" value="1"/>
</dbReference>
<evidence type="ECO:0000313" key="2">
    <source>
        <dbReference type="Proteomes" id="UP000462212"/>
    </source>
</evidence>
<dbReference type="InterPro" id="IPR008775">
    <property type="entry name" value="Phytyl_CoA_dOase-like"/>
</dbReference>
<evidence type="ECO:0000313" key="1">
    <source>
        <dbReference type="EMBL" id="TVY31714.1"/>
    </source>
</evidence>
<dbReference type="SUPFAM" id="SSF51197">
    <property type="entry name" value="Clavaminate synthase-like"/>
    <property type="match status" value="1"/>
</dbReference>
<dbReference type="EMBL" id="QGMJ01001322">
    <property type="protein sequence ID" value="TVY31714.1"/>
    <property type="molecule type" value="Genomic_DNA"/>
</dbReference>
<dbReference type="OrthoDB" id="445007at2759"/>
<proteinExistence type="predicted"/>
<name>A0A8H8RAT7_9HELO</name>
<dbReference type="Pfam" id="PF05721">
    <property type="entry name" value="PhyH"/>
    <property type="match status" value="1"/>
</dbReference>